<keyword evidence="2" id="KW-1185">Reference proteome</keyword>
<accession>A0ABW1KQV6</accession>
<comment type="caution">
    <text evidence="1">The sequence shown here is derived from an EMBL/GenBank/DDBJ whole genome shotgun (WGS) entry which is preliminary data.</text>
</comment>
<dbReference type="Proteomes" id="UP001596203">
    <property type="component" value="Unassembled WGS sequence"/>
</dbReference>
<evidence type="ECO:0008006" key="3">
    <source>
        <dbReference type="Google" id="ProtNLM"/>
    </source>
</evidence>
<evidence type="ECO:0000313" key="2">
    <source>
        <dbReference type="Proteomes" id="UP001596203"/>
    </source>
</evidence>
<organism evidence="1 2">
    <name type="scientific">Plantactinospora solaniradicis</name>
    <dbReference type="NCBI Taxonomy" id="1723736"/>
    <lineage>
        <taxon>Bacteria</taxon>
        <taxon>Bacillati</taxon>
        <taxon>Actinomycetota</taxon>
        <taxon>Actinomycetes</taxon>
        <taxon>Micromonosporales</taxon>
        <taxon>Micromonosporaceae</taxon>
        <taxon>Plantactinospora</taxon>
    </lineage>
</organism>
<evidence type="ECO:0000313" key="1">
    <source>
        <dbReference type="EMBL" id="MFC6022913.1"/>
    </source>
</evidence>
<proteinExistence type="predicted"/>
<dbReference type="EMBL" id="JBHSPR010000069">
    <property type="protein sequence ID" value="MFC6022913.1"/>
    <property type="molecule type" value="Genomic_DNA"/>
</dbReference>
<sequence length="298" mass="32865">MAECFYCGQDEKLTRAHLFQQRFRDLMGTGDEITRLGSSSHASSGIDRAIEHEGDIRNSVVTALCGDCNNNWMQGIEVAAAPAFATIVRDHGLPQPQELLRLAHWATVVAALASQLHVRIEIPVAMRREIRRAPGQPDFYATYFVWTSEHLDSVTTSFFRVAAKNPDSDLPVGWYHFLHVGPMVAISCTPQLYGRVARVLRDAGVDAVLGCLGDTVLYVPREFGAAMQELRFPSHDVVQELGWSMLGSGRSYTVAKNQLKLLDLSGGLVFADTDLSFDFEGMLFDFRQLPGSNASSVA</sequence>
<reference evidence="2" key="1">
    <citation type="journal article" date="2019" name="Int. J. Syst. Evol. Microbiol.">
        <title>The Global Catalogue of Microorganisms (GCM) 10K type strain sequencing project: providing services to taxonomists for standard genome sequencing and annotation.</title>
        <authorList>
            <consortium name="The Broad Institute Genomics Platform"/>
            <consortium name="The Broad Institute Genome Sequencing Center for Infectious Disease"/>
            <person name="Wu L."/>
            <person name="Ma J."/>
        </authorList>
    </citation>
    <scope>NUCLEOTIDE SEQUENCE [LARGE SCALE GENOMIC DNA]</scope>
    <source>
        <strain evidence="2">ZS-35-S2</strain>
    </source>
</reference>
<name>A0ABW1KQV6_9ACTN</name>
<protein>
    <recommendedName>
        <fullName evidence="3">HNH endonuclease</fullName>
    </recommendedName>
</protein>
<gene>
    <name evidence="1" type="ORF">ACFP2T_43030</name>
</gene>